<sequence length="68" mass="8202">MGKTQLFLQFNSIKCQKRGKERSARCTQILLIPTTTYGIKIQLEYKFKPKNNLKEWKRKRDLEHAFRT</sequence>
<dbReference type="EMBL" id="GEDG01034270">
    <property type="protein sequence ID" value="JAP09817.1"/>
    <property type="molecule type" value="Transcribed_RNA"/>
</dbReference>
<protein>
    <submittedName>
        <fullName evidence="1">Putative ovule protein</fullName>
    </submittedName>
</protein>
<organism evidence="1">
    <name type="scientific">Solanum chacoense</name>
    <name type="common">Chaco potato</name>
    <dbReference type="NCBI Taxonomy" id="4108"/>
    <lineage>
        <taxon>Eukaryota</taxon>
        <taxon>Viridiplantae</taxon>
        <taxon>Streptophyta</taxon>
        <taxon>Embryophyta</taxon>
        <taxon>Tracheophyta</taxon>
        <taxon>Spermatophyta</taxon>
        <taxon>Magnoliopsida</taxon>
        <taxon>eudicotyledons</taxon>
        <taxon>Gunneridae</taxon>
        <taxon>Pentapetalae</taxon>
        <taxon>asterids</taxon>
        <taxon>lamiids</taxon>
        <taxon>Solanales</taxon>
        <taxon>Solanaceae</taxon>
        <taxon>Solanoideae</taxon>
        <taxon>Solaneae</taxon>
        <taxon>Solanum</taxon>
    </lineage>
</organism>
<reference evidence="1" key="1">
    <citation type="submission" date="2015-12" db="EMBL/GenBank/DDBJ databases">
        <title>Gene expression during late stages of embryo sac development: a critical building block for successful pollen-pistil interactions.</title>
        <authorList>
            <person name="Liu Y."/>
            <person name="Joly V."/>
            <person name="Sabar M."/>
            <person name="Matton D.P."/>
        </authorList>
    </citation>
    <scope>NUCLEOTIDE SEQUENCE</scope>
</reference>
<dbReference type="AlphaFoldDB" id="A0A0V0GQ41"/>
<proteinExistence type="predicted"/>
<evidence type="ECO:0000313" key="1">
    <source>
        <dbReference type="EMBL" id="JAP09817.1"/>
    </source>
</evidence>
<name>A0A0V0GQ41_SOLCH</name>
<accession>A0A0V0GQ41</accession>